<name>A0A8J3FXN3_9BURK</name>
<dbReference type="NCBIfam" id="TIGR01641">
    <property type="entry name" value="phageSPP1_gp7"/>
    <property type="match status" value="1"/>
</dbReference>
<evidence type="ECO:0000313" key="2">
    <source>
        <dbReference type="EMBL" id="GHA66211.1"/>
    </source>
</evidence>
<comment type="caution">
    <text evidence="2">The sequence shown here is derived from an EMBL/GenBank/DDBJ whole genome shotgun (WGS) entry which is preliminary data.</text>
</comment>
<organism evidence="2 3">
    <name type="scientific">Formosimonas limnophila</name>
    <dbReference type="NCBI Taxonomy" id="1384487"/>
    <lineage>
        <taxon>Bacteria</taxon>
        <taxon>Pseudomonadati</taxon>
        <taxon>Pseudomonadota</taxon>
        <taxon>Betaproteobacteria</taxon>
        <taxon>Burkholderiales</taxon>
        <taxon>Burkholderiaceae</taxon>
        <taxon>Formosimonas</taxon>
    </lineage>
</organism>
<keyword evidence="3" id="KW-1185">Reference proteome</keyword>
<evidence type="ECO:0000259" key="1">
    <source>
        <dbReference type="Pfam" id="PF04233"/>
    </source>
</evidence>
<dbReference type="AlphaFoldDB" id="A0A8J3FXN3"/>
<evidence type="ECO:0000313" key="3">
    <source>
        <dbReference type="Proteomes" id="UP000614287"/>
    </source>
</evidence>
<dbReference type="RefSeq" id="WP_189490719.1">
    <property type="nucleotide sequence ID" value="NZ_BMZG01000002.1"/>
</dbReference>
<feature type="domain" description="Phage head morphogenesis" evidence="1">
    <location>
        <begin position="128"/>
        <end position="218"/>
    </location>
</feature>
<proteinExistence type="predicted"/>
<dbReference type="InterPro" id="IPR006528">
    <property type="entry name" value="Phage_head_morphogenesis_dom"/>
</dbReference>
<protein>
    <recommendedName>
        <fullName evidence="1">Phage head morphogenesis domain-containing protein</fullName>
    </recommendedName>
</protein>
<gene>
    <name evidence="2" type="ORF">GCM10009007_03340</name>
</gene>
<accession>A0A8J3FXN3</accession>
<dbReference type="EMBL" id="BMZG01000002">
    <property type="protein sequence ID" value="GHA66211.1"/>
    <property type="molecule type" value="Genomic_DNA"/>
</dbReference>
<reference evidence="2" key="2">
    <citation type="submission" date="2020-09" db="EMBL/GenBank/DDBJ databases">
        <authorList>
            <person name="Sun Q."/>
            <person name="Kim S."/>
        </authorList>
    </citation>
    <scope>NUCLEOTIDE SEQUENCE</scope>
    <source>
        <strain evidence="2">KCTC 32501</strain>
    </source>
</reference>
<dbReference type="Pfam" id="PF04233">
    <property type="entry name" value="Phage_Mu_F"/>
    <property type="match status" value="1"/>
</dbReference>
<sequence length="230" mass="25680">MVAKVQTPPAPIKPESSHRKLLNDLIKRIIGRLGELDASMIDEAAKKLPFLFDEIRDYNARKFKKLLSDALGKRKASGLISLIEPKAIEFLREAYVTANTTLIRSVSNDVATRITREIAKDPRDLPPLIDRIEKAGNVTRSRARTIARTETAKLNADMSKVKSVALGITSYEWRTAGDERVRDDHDICDGKTYKYGEQTDSDSGNEPGQDVNCRCVAINVITDDVLEQIL</sequence>
<reference evidence="2" key="1">
    <citation type="journal article" date="2014" name="Int. J. Syst. Evol. Microbiol.">
        <title>Complete genome sequence of Corynebacterium casei LMG S-19264T (=DSM 44701T), isolated from a smear-ripened cheese.</title>
        <authorList>
            <consortium name="US DOE Joint Genome Institute (JGI-PGF)"/>
            <person name="Walter F."/>
            <person name="Albersmeier A."/>
            <person name="Kalinowski J."/>
            <person name="Ruckert C."/>
        </authorList>
    </citation>
    <scope>NUCLEOTIDE SEQUENCE</scope>
    <source>
        <strain evidence="2">KCTC 32501</strain>
    </source>
</reference>
<dbReference type="Proteomes" id="UP000614287">
    <property type="component" value="Unassembled WGS sequence"/>
</dbReference>